<dbReference type="InterPro" id="IPR050482">
    <property type="entry name" value="Sensor_HK_TwoCompSys"/>
</dbReference>
<dbReference type="EMBL" id="JAJAUY010000027">
    <property type="protein sequence ID" value="MCB5179734.1"/>
    <property type="molecule type" value="Genomic_DNA"/>
</dbReference>
<dbReference type="PANTHER" id="PTHR24421">
    <property type="entry name" value="NITRATE/NITRITE SENSOR PROTEIN NARX-RELATED"/>
    <property type="match status" value="1"/>
</dbReference>
<keyword evidence="3" id="KW-0597">Phosphoprotein</keyword>
<feature type="domain" description="Putative sensor" evidence="11">
    <location>
        <begin position="28"/>
        <end position="207"/>
    </location>
</feature>
<gene>
    <name evidence="12" type="ORF">LG632_10105</name>
</gene>
<feature type="domain" description="Signal transduction histidine kinase subgroup 3 dimerisation and phosphoacceptor" evidence="10">
    <location>
        <begin position="235"/>
        <end position="302"/>
    </location>
</feature>
<evidence type="ECO:0000259" key="11">
    <source>
        <dbReference type="Pfam" id="PF13796"/>
    </source>
</evidence>
<dbReference type="InterPro" id="IPR036890">
    <property type="entry name" value="HATPase_C_sf"/>
</dbReference>
<dbReference type="Gene3D" id="3.30.565.10">
    <property type="entry name" value="Histidine kinase-like ATPase, C-terminal domain"/>
    <property type="match status" value="1"/>
</dbReference>
<dbReference type="Gene3D" id="1.20.5.1930">
    <property type="match status" value="1"/>
</dbReference>
<dbReference type="Pfam" id="PF13796">
    <property type="entry name" value="Sensor"/>
    <property type="match status" value="1"/>
</dbReference>
<keyword evidence="5" id="KW-0547">Nucleotide-binding</keyword>
<feature type="transmembrane region" description="Helical" evidence="9">
    <location>
        <begin position="175"/>
        <end position="198"/>
    </location>
</feature>
<evidence type="ECO:0000313" key="13">
    <source>
        <dbReference type="Proteomes" id="UP001199054"/>
    </source>
</evidence>
<dbReference type="Pfam" id="PF07730">
    <property type="entry name" value="HisKA_3"/>
    <property type="match status" value="1"/>
</dbReference>
<accession>A0ABS8B546</accession>
<evidence type="ECO:0000256" key="9">
    <source>
        <dbReference type="SAM" id="Phobius"/>
    </source>
</evidence>
<evidence type="ECO:0000256" key="8">
    <source>
        <dbReference type="ARBA" id="ARBA00023012"/>
    </source>
</evidence>
<evidence type="ECO:0000313" key="12">
    <source>
        <dbReference type="EMBL" id="MCB5179734.1"/>
    </source>
</evidence>
<evidence type="ECO:0000256" key="1">
    <source>
        <dbReference type="ARBA" id="ARBA00000085"/>
    </source>
</evidence>
<dbReference type="EC" id="2.7.13.3" evidence="2"/>
<keyword evidence="9" id="KW-0472">Membrane</keyword>
<comment type="caution">
    <text evidence="12">The sequence shown here is derived from an EMBL/GenBank/DDBJ whole genome shotgun (WGS) entry which is preliminary data.</text>
</comment>
<keyword evidence="4" id="KW-0808">Transferase</keyword>
<keyword evidence="13" id="KW-1185">Reference proteome</keyword>
<proteinExistence type="predicted"/>
<dbReference type="RefSeq" id="WP_226726572.1">
    <property type="nucleotide sequence ID" value="NZ_JAJAUY010000027.1"/>
</dbReference>
<keyword evidence="6" id="KW-0418">Kinase</keyword>
<dbReference type="CDD" id="cd16917">
    <property type="entry name" value="HATPase_UhpB-NarQ-NarX-like"/>
    <property type="match status" value="1"/>
</dbReference>
<dbReference type="InterPro" id="IPR025828">
    <property type="entry name" value="Put_sensor_dom"/>
</dbReference>
<sequence length="425" mass="44947">MNVAVWAAVRRRPVRFLLSPWPLRAWAFLLSGTVLGALLFAVLSVLLFAGIGLSVLGIGLVVLAGVAVTGVPVAALERRRLRLVEPVPLVDPHGSLPGTGALPWLRTRLKERATWRELAYTLLLAVVFTAFGIGFTALLAMSAILLVTPVIVWAIAPDTVMLVPGQPISEPVAALPGTLAGLVGLVLAAYAGALLAGAQVRAAQVLLSAREEDLGSRVIELTRSRARLVDAFEAERRRIERDLHDGAQQQLVALTMTLGLAELELRGQDSPALPLIARARGEAKQALEQLRSLVRGIHPQVLTDHGLAAAVSELALRNPIPVTVDIELPRRLPASVENMAYFTVTEALANASKYSGADEVVVHGRLEGEQLVLVVSDDGRGGADPTVGSGLQGLADRVAILKGRLIVISPVGGPTQLRVEVPCSA</sequence>
<keyword evidence="8" id="KW-0902">Two-component regulatory system</keyword>
<reference evidence="12 13" key="1">
    <citation type="submission" date="2021-10" db="EMBL/GenBank/DDBJ databases">
        <title>Streptomyces sp. strain SMC 277, a novel streptomycete isolated from soil.</title>
        <authorList>
            <person name="Chanama M."/>
        </authorList>
    </citation>
    <scope>NUCLEOTIDE SEQUENCE [LARGE SCALE GENOMIC DNA]</scope>
    <source>
        <strain evidence="12 13">SMC 277</strain>
    </source>
</reference>
<organism evidence="12 13">
    <name type="scientific">Streptomyces antimicrobicus</name>
    <dbReference type="NCBI Taxonomy" id="2883108"/>
    <lineage>
        <taxon>Bacteria</taxon>
        <taxon>Bacillati</taxon>
        <taxon>Actinomycetota</taxon>
        <taxon>Actinomycetes</taxon>
        <taxon>Kitasatosporales</taxon>
        <taxon>Streptomycetaceae</taxon>
        <taxon>Streptomyces</taxon>
    </lineage>
</organism>
<evidence type="ECO:0000256" key="4">
    <source>
        <dbReference type="ARBA" id="ARBA00022679"/>
    </source>
</evidence>
<comment type="catalytic activity">
    <reaction evidence="1">
        <text>ATP + protein L-histidine = ADP + protein N-phospho-L-histidine.</text>
        <dbReference type="EC" id="2.7.13.3"/>
    </reaction>
</comment>
<feature type="transmembrane region" description="Helical" evidence="9">
    <location>
        <begin position="55"/>
        <end position="76"/>
    </location>
</feature>
<keyword evidence="7" id="KW-0067">ATP-binding</keyword>
<evidence type="ECO:0000256" key="2">
    <source>
        <dbReference type="ARBA" id="ARBA00012438"/>
    </source>
</evidence>
<feature type="transmembrane region" description="Helical" evidence="9">
    <location>
        <begin position="122"/>
        <end position="155"/>
    </location>
</feature>
<protein>
    <recommendedName>
        <fullName evidence="2">histidine kinase</fullName>
        <ecNumber evidence="2">2.7.13.3</ecNumber>
    </recommendedName>
</protein>
<name>A0ABS8B546_9ACTN</name>
<evidence type="ECO:0000256" key="6">
    <source>
        <dbReference type="ARBA" id="ARBA00022777"/>
    </source>
</evidence>
<keyword evidence="9" id="KW-0812">Transmembrane</keyword>
<evidence type="ECO:0000256" key="5">
    <source>
        <dbReference type="ARBA" id="ARBA00022741"/>
    </source>
</evidence>
<dbReference type="PANTHER" id="PTHR24421:SF10">
    <property type="entry name" value="NITRATE_NITRITE SENSOR PROTEIN NARQ"/>
    <property type="match status" value="1"/>
</dbReference>
<dbReference type="SUPFAM" id="SSF55874">
    <property type="entry name" value="ATPase domain of HSP90 chaperone/DNA topoisomerase II/histidine kinase"/>
    <property type="match status" value="1"/>
</dbReference>
<dbReference type="Proteomes" id="UP001199054">
    <property type="component" value="Unassembled WGS sequence"/>
</dbReference>
<keyword evidence="9" id="KW-1133">Transmembrane helix</keyword>
<evidence type="ECO:0000259" key="10">
    <source>
        <dbReference type="Pfam" id="PF07730"/>
    </source>
</evidence>
<dbReference type="InterPro" id="IPR011712">
    <property type="entry name" value="Sig_transdc_His_kin_sub3_dim/P"/>
</dbReference>
<feature type="transmembrane region" description="Helical" evidence="9">
    <location>
        <begin position="21"/>
        <end position="49"/>
    </location>
</feature>
<evidence type="ECO:0000256" key="3">
    <source>
        <dbReference type="ARBA" id="ARBA00022553"/>
    </source>
</evidence>
<evidence type="ECO:0000256" key="7">
    <source>
        <dbReference type="ARBA" id="ARBA00022840"/>
    </source>
</evidence>